<comment type="caution">
    <text evidence="2">The sequence shown here is derived from an EMBL/GenBank/DDBJ whole genome shotgun (WGS) entry which is preliminary data.</text>
</comment>
<dbReference type="Proteomes" id="UP001292094">
    <property type="component" value="Unassembled WGS sequence"/>
</dbReference>
<dbReference type="EMBL" id="JAWZYT010003007">
    <property type="protein sequence ID" value="KAK4300666.1"/>
    <property type="molecule type" value="Genomic_DNA"/>
</dbReference>
<evidence type="ECO:0000256" key="1">
    <source>
        <dbReference type="SAM" id="MobiDB-lite"/>
    </source>
</evidence>
<protein>
    <submittedName>
        <fullName evidence="2">Uncharacterized protein</fullName>
    </submittedName>
</protein>
<accession>A0AAE1TX63</accession>
<name>A0AAE1TX63_9EUCA</name>
<feature type="region of interest" description="Disordered" evidence="1">
    <location>
        <begin position="40"/>
        <end position="73"/>
    </location>
</feature>
<keyword evidence="3" id="KW-1185">Reference proteome</keyword>
<reference evidence="2" key="1">
    <citation type="submission" date="2023-11" db="EMBL/GenBank/DDBJ databases">
        <title>Genome assemblies of two species of porcelain crab, Petrolisthes cinctipes and Petrolisthes manimaculis (Anomura: Porcellanidae).</title>
        <authorList>
            <person name="Angst P."/>
        </authorList>
    </citation>
    <scope>NUCLEOTIDE SEQUENCE</scope>
    <source>
        <strain evidence="2">PB745_02</strain>
        <tissue evidence="2">Gill</tissue>
    </source>
</reference>
<gene>
    <name evidence="2" type="ORF">Pmani_027142</name>
</gene>
<proteinExistence type="predicted"/>
<evidence type="ECO:0000313" key="2">
    <source>
        <dbReference type="EMBL" id="KAK4300666.1"/>
    </source>
</evidence>
<organism evidence="2 3">
    <name type="scientific">Petrolisthes manimaculis</name>
    <dbReference type="NCBI Taxonomy" id="1843537"/>
    <lineage>
        <taxon>Eukaryota</taxon>
        <taxon>Metazoa</taxon>
        <taxon>Ecdysozoa</taxon>
        <taxon>Arthropoda</taxon>
        <taxon>Crustacea</taxon>
        <taxon>Multicrustacea</taxon>
        <taxon>Malacostraca</taxon>
        <taxon>Eumalacostraca</taxon>
        <taxon>Eucarida</taxon>
        <taxon>Decapoda</taxon>
        <taxon>Pleocyemata</taxon>
        <taxon>Anomura</taxon>
        <taxon>Galatheoidea</taxon>
        <taxon>Porcellanidae</taxon>
        <taxon>Petrolisthes</taxon>
    </lineage>
</organism>
<evidence type="ECO:0000313" key="3">
    <source>
        <dbReference type="Proteomes" id="UP001292094"/>
    </source>
</evidence>
<sequence>MAKKKRDKNNTVHLKYGVNGNIFTISGTVEGGEVTVVSSSNDGEGECAGGSSTCVEGRQGQVKEEKGGGGGGEGQTLPFCTLLNPSPLQEEVADKKLCRIDFARPVL</sequence>
<dbReference type="AlphaFoldDB" id="A0AAE1TX63"/>